<name>A0A6G1HWV8_9PEZI</name>
<protein>
    <submittedName>
        <fullName evidence="2">Uncharacterized protein</fullName>
    </submittedName>
</protein>
<evidence type="ECO:0000256" key="1">
    <source>
        <dbReference type="SAM" id="MobiDB-lite"/>
    </source>
</evidence>
<dbReference type="AlphaFoldDB" id="A0A6G1HWV8"/>
<accession>A0A6G1HWV8</accession>
<proteinExistence type="predicted"/>
<reference evidence="2" key="1">
    <citation type="journal article" date="2020" name="Stud. Mycol.">
        <title>101 Dothideomycetes genomes: a test case for predicting lifestyles and emergence of pathogens.</title>
        <authorList>
            <person name="Haridas S."/>
            <person name="Albert R."/>
            <person name="Binder M."/>
            <person name="Bloem J."/>
            <person name="Labutti K."/>
            <person name="Salamov A."/>
            <person name="Andreopoulos B."/>
            <person name="Baker S."/>
            <person name="Barry K."/>
            <person name="Bills G."/>
            <person name="Bluhm B."/>
            <person name="Cannon C."/>
            <person name="Castanera R."/>
            <person name="Culley D."/>
            <person name="Daum C."/>
            <person name="Ezra D."/>
            <person name="Gonzalez J."/>
            <person name="Henrissat B."/>
            <person name="Kuo A."/>
            <person name="Liang C."/>
            <person name="Lipzen A."/>
            <person name="Lutzoni F."/>
            <person name="Magnuson J."/>
            <person name="Mondo S."/>
            <person name="Nolan M."/>
            <person name="Ohm R."/>
            <person name="Pangilinan J."/>
            <person name="Park H.-J."/>
            <person name="Ramirez L."/>
            <person name="Alfaro M."/>
            <person name="Sun H."/>
            <person name="Tritt A."/>
            <person name="Yoshinaga Y."/>
            <person name="Zwiers L.-H."/>
            <person name="Turgeon B."/>
            <person name="Goodwin S."/>
            <person name="Spatafora J."/>
            <person name="Crous P."/>
            <person name="Grigoriev I."/>
        </authorList>
    </citation>
    <scope>NUCLEOTIDE SEQUENCE</scope>
    <source>
        <strain evidence="2">CBS 262.69</strain>
    </source>
</reference>
<evidence type="ECO:0000313" key="3">
    <source>
        <dbReference type="Proteomes" id="UP000799640"/>
    </source>
</evidence>
<feature type="region of interest" description="Disordered" evidence="1">
    <location>
        <begin position="121"/>
        <end position="140"/>
    </location>
</feature>
<evidence type="ECO:0000313" key="2">
    <source>
        <dbReference type="EMBL" id="KAF2400543.1"/>
    </source>
</evidence>
<keyword evidence="3" id="KW-1185">Reference proteome</keyword>
<gene>
    <name evidence="2" type="ORF">EJ06DRAFT_556839</name>
</gene>
<organism evidence="2 3">
    <name type="scientific">Trichodelitschia bisporula</name>
    <dbReference type="NCBI Taxonomy" id="703511"/>
    <lineage>
        <taxon>Eukaryota</taxon>
        <taxon>Fungi</taxon>
        <taxon>Dikarya</taxon>
        <taxon>Ascomycota</taxon>
        <taxon>Pezizomycotina</taxon>
        <taxon>Dothideomycetes</taxon>
        <taxon>Dothideomycetes incertae sedis</taxon>
        <taxon>Phaeotrichales</taxon>
        <taxon>Phaeotrichaceae</taxon>
        <taxon>Trichodelitschia</taxon>
    </lineage>
</organism>
<sequence length="232" mass="25263">MAQARILALIELLRSLDTHSASTPLEAQHAHMRALTTDLDATGVFRDPAWADYQVYAIDVLQRLAFRDAGPGSPAEVAHWCLNRWLALATAQPGNARVLQGIGEWWLARAQPWLTRIYSDSSESDGTAGGTRRAQESELPLHSGDYVEARGLLNPAVEYLRRGAEAAGPGASGPLLISAARAHIDLGNVSHPRVNAEIFAQAVRYLRAARQAGVVLPEHLQRYLDEYGSVVD</sequence>
<dbReference type="EMBL" id="ML996695">
    <property type="protein sequence ID" value="KAF2400543.1"/>
    <property type="molecule type" value="Genomic_DNA"/>
</dbReference>
<dbReference type="OrthoDB" id="5366687at2759"/>
<dbReference type="Proteomes" id="UP000799640">
    <property type="component" value="Unassembled WGS sequence"/>
</dbReference>